<feature type="domain" description="NAB" evidence="3">
    <location>
        <begin position="3"/>
        <end position="89"/>
    </location>
</feature>
<sequence length="588" mass="69452">MESKHRWKGSMKSIGRHIDPEKEDQMECVNVKIEIENKVRRILKLVKIVDQGNRDNRMKIKSHLILRIEDFHEQYQSLYSLYEDLRGEVRKNVSKDKFISTSETIEGWSESARRVAMDEGKRMVHREDDLDGPASSFNSKIETLFEEKRKLEERINFTSKEAKELKRKNSELEAQILELEAVSKQKDDPFSALTKTLEENQKNYKTRIEGLEAQVKALQLEINNLQTQKGDLEQLLLCKTEEGSSRVEDIMKRVNFLQQELDTMRSQKGEVELQLEKKSNETSNYLIQIEDLNENLRNEQRTIEEKKGLKLQVEDLELEVNSLNTQKTNLEEQITRINDQVHQSSVEKEEMQRKISELQTKLSQKENELSAQIALLEEEVQNLNTELDALRKEKNRLTFELEMEKQNSSISISEMEKEKVELTEKIVEQEDFISKIKDEQKQQSKSNFQMVERKVEELAIDFRKQFEDNLRILGRRIRVAEQLIAENKEFYLKTKEAYEQENKQLKERFGKTELNVKELSSTVNDMLNSLDTVRLKFEERTTNFLNRISKVSCDLQFAKDWVMRKNEEPMQLKDDSKVDWILLDNNAE</sequence>
<proteinExistence type="predicted"/>
<dbReference type="EMBL" id="JBFOLJ010000003">
    <property type="protein sequence ID" value="KAL2547637.1"/>
    <property type="molecule type" value="Genomic_DNA"/>
</dbReference>
<dbReference type="PROSITE" id="PS51774">
    <property type="entry name" value="NAB"/>
    <property type="match status" value="1"/>
</dbReference>
<evidence type="ECO:0000256" key="1">
    <source>
        <dbReference type="ARBA" id="ARBA00023054"/>
    </source>
</evidence>
<protein>
    <submittedName>
        <fullName evidence="4">COP1-interactive protein 1</fullName>
    </submittedName>
</protein>
<accession>A0ABD1WDJ4</accession>
<keyword evidence="5" id="KW-1185">Reference proteome</keyword>
<dbReference type="PANTHER" id="PTHR47357:SF4">
    <property type="entry name" value="MYOSIN HEAVY CHAIN-LIKE PROTEIN"/>
    <property type="match status" value="1"/>
</dbReference>
<keyword evidence="1 2" id="KW-0175">Coiled coil</keyword>
<dbReference type="Proteomes" id="UP001604277">
    <property type="component" value="Unassembled WGS sequence"/>
</dbReference>
<evidence type="ECO:0000313" key="4">
    <source>
        <dbReference type="EMBL" id="KAL2547637.1"/>
    </source>
</evidence>
<comment type="caution">
    <text evidence="4">The sequence shown here is derived from an EMBL/GenBank/DDBJ whole genome shotgun (WGS) entry which is preliminary data.</text>
</comment>
<evidence type="ECO:0000313" key="5">
    <source>
        <dbReference type="Proteomes" id="UP001604277"/>
    </source>
</evidence>
<feature type="coiled-coil region" evidence="2">
    <location>
        <begin position="463"/>
        <end position="522"/>
    </location>
</feature>
<organism evidence="4 5">
    <name type="scientific">Forsythia ovata</name>
    <dbReference type="NCBI Taxonomy" id="205694"/>
    <lineage>
        <taxon>Eukaryota</taxon>
        <taxon>Viridiplantae</taxon>
        <taxon>Streptophyta</taxon>
        <taxon>Embryophyta</taxon>
        <taxon>Tracheophyta</taxon>
        <taxon>Spermatophyta</taxon>
        <taxon>Magnoliopsida</taxon>
        <taxon>eudicotyledons</taxon>
        <taxon>Gunneridae</taxon>
        <taxon>Pentapetalae</taxon>
        <taxon>asterids</taxon>
        <taxon>lamiids</taxon>
        <taxon>Lamiales</taxon>
        <taxon>Oleaceae</taxon>
        <taxon>Forsythieae</taxon>
        <taxon>Forsythia</taxon>
    </lineage>
</organism>
<evidence type="ECO:0000259" key="3">
    <source>
        <dbReference type="PROSITE" id="PS51774"/>
    </source>
</evidence>
<reference evidence="5" key="1">
    <citation type="submission" date="2024-07" db="EMBL/GenBank/DDBJ databases">
        <title>Two chromosome-level genome assemblies of Korean endemic species Abeliophyllum distichum and Forsythia ovata (Oleaceae).</title>
        <authorList>
            <person name="Jang H."/>
        </authorList>
    </citation>
    <scope>NUCLEOTIDE SEQUENCE [LARGE SCALE GENOMIC DNA]</scope>
</reference>
<dbReference type="PANTHER" id="PTHR47357">
    <property type="entry name" value="COP1-INTERACTIVE PROTEIN 1"/>
    <property type="match status" value="1"/>
</dbReference>
<dbReference type="InterPro" id="IPR011684">
    <property type="entry name" value="NAB"/>
</dbReference>
<gene>
    <name evidence="4" type="ORF">Fot_09167</name>
</gene>
<feature type="coiled-coil region" evidence="2">
    <location>
        <begin position="134"/>
        <end position="432"/>
    </location>
</feature>
<name>A0ABD1WDJ4_9LAMI</name>
<dbReference type="AlphaFoldDB" id="A0ABD1WDJ4"/>
<dbReference type="Gene3D" id="1.10.287.1490">
    <property type="match status" value="1"/>
</dbReference>
<evidence type="ECO:0000256" key="2">
    <source>
        <dbReference type="SAM" id="Coils"/>
    </source>
</evidence>